<protein>
    <recommendedName>
        <fullName evidence="1">HTH iclR-type domain-containing protein</fullName>
    </recommendedName>
</protein>
<dbReference type="Proteomes" id="UP000325787">
    <property type="component" value="Chromosome"/>
</dbReference>
<dbReference type="PROSITE" id="PS51077">
    <property type="entry name" value="HTH_ICLR"/>
    <property type="match status" value="1"/>
</dbReference>
<dbReference type="AlphaFoldDB" id="A0A5Q0H2V9"/>
<reference evidence="3" key="1">
    <citation type="journal article" date="2021" name="Curr. Microbiol.">
        <title>Complete genome of nocamycin-producing strain Saccharothrix syringae NRRL B-16468 reveals the biosynthetic potential for secondary metabolites.</title>
        <authorList>
            <person name="Mo X."/>
            <person name="Yang S."/>
        </authorList>
    </citation>
    <scope>NUCLEOTIDE SEQUENCE [LARGE SCALE GENOMIC DNA]</scope>
    <source>
        <strain evidence="3">ATCC 51364 / DSM 43886 / JCM 6844 / KCTC 9398 / NBRC 14523 / NRRL B-16468 / INA 2240</strain>
    </source>
</reference>
<dbReference type="SUPFAM" id="SSF46785">
    <property type="entry name" value="Winged helix' DNA-binding domain"/>
    <property type="match status" value="1"/>
</dbReference>
<proteinExistence type="predicted"/>
<keyword evidence="3" id="KW-1185">Reference proteome</keyword>
<dbReference type="KEGG" id="ssyi:EKG83_27045"/>
<accession>A0A5Q0H2V9</accession>
<organism evidence="2 3">
    <name type="scientific">Saccharothrix syringae</name>
    <name type="common">Nocardiopsis syringae</name>
    <dbReference type="NCBI Taxonomy" id="103733"/>
    <lineage>
        <taxon>Bacteria</taxon>
        <taxon>Bacillati</taxon>
        <taxon>Actinomycetota</taxon>
        <taxon>Actinomycetes</taxon>
        <taxon>Pseudonocardiales</taxon>
        <taxon>Pseudonocardiaceae</taxon>
        <taxon>Saccharothrix</taxon>
    </lineage>
</organism>
<evidence type="ECO:0000259" key="1">
    <source>
        <dbReference type="PROSITE" id="PS51077"/>
    </source>
</evidence>
<dbReference type="GO" id="GO:0003677">
    <property type="term" value="F:DNA binding"/>
    <property type="evidence" value="ECO:0007669"/>
    <property type="project" value="InterPro"/>
</dbReference>
<dbReference type="EMBL" id="CP034550">
    <property type="protein sequence ID" value="QFZ20577.1"/>
    <property type="molecule type" value="Genomic_DNA"/>
</dbReference>
<dbReference type="InterPro" id="IPR036390">
    <property type="entry name" value="WH_DNA-bd_sf"/>
</dbReference>
<dbReference type="InterPro" id="IPR005471">
    <property type="entry name" value="Tscrpt_reg_IclR_N"/>
</dbReference>
<dbReference type="GO" id="GO:0045892">
    <property type="term" value="P:negative regulation of DNA-templated transcription"/>
    <property type="evidence" value="ECO:0007669"/>
    <property type="project" value="TreeGrafter"/>
</dbReference>
<gene>
    <name evidence="2" type="ORF">EKG83_27045</name>
</gene>
<feature type="domain" description="HTH iclR-type" evidence="1">
    <location>
        <begin position="17"/>
        <end position="77"/>
    </location>
</feature>
<dbReference type="GO" id="GO:0003700">
    <property type="term" value="F:DNA-binding transcription factor activity"/>
    <property type="evidence" value="ECO:0007669"/>
    <property type="project" value="TreeGrafter"/>
</dbReference>
<dbReference type="PANTHER" id="PTHR30136:SF24">
    <property type="entry name" value="HTH-TYPE TRANSCRIPTIONAL REPRESSOR ALLR"/>
    <property type="match status" value="1"/>
</dbReference>
<dbReference type="OrthoDB" id="4103401at2"/>
<dbReference type="PANTHER" id="PTHR30136">
    <property type="entry name" value="HELIX-TURN-HELIX TRANSCRIPTIONAL REGULATOR, ICLR FAMILY"/>
    <property type="match status" value="1"/>
</dbReference>
<dbReference type="InterPro" id="IPR050707">
    <property type="entry name" value="HTH_MetabolicPath_Reg"/>
</dbReference>
<sequence length="95" mass="10703">MTDDKRDRVRPAASDRDSYLERCLRVLEAVALQPAPSTLARISQRSDLPLSTVHRLVQVLEGSGVVQRVGRRYRIGGRLVAITAHGTLERRDQNR</sequence>
<name>A0A5Q0H2V9_SACSY</name>
<dbReference type="SMART" id="SM00346">
    <property type="entry name" value="HTH_ICLR"/>
    <property type="match status" value="1"/>
</dbReference>
<dbReference type="RefSeq" id="WP_033435547.1">
    <property type="nucleotide sequence ID" value="NZ_CP034550.1"/>
</dbReference>
<evidence type="ECO:0000313" key="2">
    <source>
        <dbReference type="EMBL" id="QFZ20577.1"/>
    </source>
</evidence>
<dbReference type="Gene3D" id="1.10.10.10">
    <property type="entry name" value="Winged helix-like DNA-binding domain superfamily/Winged helix DNA-binding domain"/>
    <property type="match status" value="1"/>
</dbReference>
<evidence type="ECO:0000313" key="3">
    <source>
        <dbReference type="Proteomes" id="UP000325787"/>
    </source>
</evidence>
<dbReference type="InterPro" id="IPR036388">
    <property type="entry name" value="WH-like_DNA-bd_sf"/>
</dbReference>
<dbReference type="Pfam" id="PF09339">
    <property type="entry name" value="HTH_IclR"/>
    <property type="match status" value="1"/>
</dbReference>